<geneLocation type="plasmid" evidence="3">
    <name>ppz04</name>
</geneLocation>
<dbReference type="OrthoDB" id="9815592at2"/>
<keyword evidence="3" id="KW-1185">Reference proteome</keyword>
<organism evidence="2 3">
    <name type="scientific">Paracoccus zhejiangensis</name>
    <dbReference type="NCBI Taxonomy" id="1077935"/>
    <lineage>
        <taxon>Bacteria</taxon>
        <taxon>Pseudomonadati</taxon>
        <taxon>Pseudomonadota</taxon>
        <taxon>Alphaproteobacteria</taxon>
        <taxon>Rhodobacterales</taxon>
        <taxon>Paracoccaceae</taxon>
        <taxon>Paracoccus</taxon>
    </lineage>
</organism>
<protein>
    <recommendedName>
        <fullName evidence="4">UDP-3-O-(3-hydroxymyristoyl)glucosamine N-acyltransferase</fullName>
    </recommendedName>
</protein>
<dbReference type="Proteomes" id="UP000234530">
    <property type="component" value="Plasmid pPZ04"/>
</dbReference>
<accession>A0A2H5F656</accession>
<dbReference type="EMBL" id="CP025434">
    <property type="protein sequence ID" value="AUH67032.1"/>
    <property type="molecule type" value="Genomic_DNA"/>
</dbReference>
<comment type="similarity">
    <text evidence="1">Belongs to the transferase hexapeptide repeat family.</text>
</comment>
<dbReference type="SUPFAM" id="SSF51161">
    <property type="entry name" value="Trimeric LpxA-like enzymes"/>
    <property type="match status" value="1"/>
</dbReference>
<dbReference type="RefSeq" id="WP_101754977.1">
    <property type="nucleotide sequence ID" value="NZ_CP025434.1"/>
</dbReference>
<dbReference type="InterPro" id="IPR050179">
    <property type="entry name" value="Trans_hexapeptide_repeat"/>
</dbReference>
<sequence>MFTGNRIALSELAPILGLDVRRDAEIACVGKVPTRLDGRLVPCGKQNHLDEAAGETGIAAFVVPADLADAVPGGAGVVIAEKPVVTAMAIHEHLAAMPGFLWTDFDSRIDPSAIIMPGAYVPERNVSIGAGSVIGPNAVIFERSIIGAGCQIGATCVIGMEAFEQKSGASPKALLRQAGGVRIGDHVTLLPGCTVARSTFGGFNQIGNETKIDAQTYIAHDCLIGQRVTICACCDISGRVVIGDDAYLGPNCTISNGLRIGTRSTVTLGAAVTRDVPDDSRVTGNFAMPHDRWLNILRDYR</sequence>
<evidence type="ECO:0000313" key="3">
    <source>
        <dbReference type="Proteomes" id="UP000234530"/>
    </source>
</evidence>
<keyword evidence="2" id="KW-0614">Plasmid</keyword>
<gene>
    <name evidence="2" type="ORF">CX676_22325</name>
</gene>
<dbReference type="PANTHER" id="PTHR43300">
    <property type="entry name" value="ACETYLTRANSFERASE"/>
    <property type="match status" value="1"/>
</dbReference>
<dbReference type="Gene3D" id="2.160.10.10">
    <property type="entry name" value="Hexapeptide repeat proteins"/>
    <property type="match status" value="1"/>
</dbReference>
<name>A0A2H5F656_9RHOB</name>
<proteinExistence type="inferred from homology"/>
<reference evidence="2 3" key="1">
    <citation type="journal article" date="2013" name="Antonie Van Leeuwenhoek">
        <title>Paracoccus zhejiangensis sp. nov., isolated from activated sludge in wastewater-treatment system.</title>
        <authorList>
            <person name="Wu Z.G."/>
            <person name="Zhang D.F."/>
            <person name="Liu Y.L."/>
            <person name="Wang F."/>
            <person name="Jiang X."/>
            <person name="Li C."/>
            <person name="Li S.P."/>
            <person name="Hong Q."/>
            <person name="Li W.J."/>
        </authorList>
    </citation>
    <scope>NUCLEOTIDE SEQUENCE [LARGE SCALE GENOMIC DNA]</scope>
    <source>
        <strain evidence="2 3">J6</strain>
        <plasmid evidence="3">Plasmid ppz04</plasmid>
    </source>
</reference>
<evidence type="ECO:0008006" key="4">
    <source>
        <dbReference type="Google" id="ProtNLM"/>
    </source>
</evidence>
<dbReference type="AlphaFoldDB" id="A0A2H5F656"/>
<evidence type="ECO:0000313" key="2">
    <source>
        <dbReference type="EMBL" id="AUH67032.1"/>
    </source>
</evidence>
<dbReference type="InterPro" id="IPR011004">
    <property type="entry name" value="Trimer_LpxA-like_sf"/>
</dbReference>
<dbReference type="KEGG" id="pzh:CX676_22325"/>
<evidence type="ECO:0000256" key="1">
    <source>
        <dbReference type="ARBA" id="ARBA00007274"/>
    </source>
</evidence>